<dbReference type="Gene3D" id="3.40.50.1820">
    <property type="entry name" value="alpha/beta hydrolase"/>
    <property type="match status" value="1"/>
</dbReference>
<evidence type="ECO:0000256" key="1">
    <source>
        <dbReference type="SAM" id="MobiDB-lite"/>
    </source>
</evidence>
<evidence type="ECO:0000313" key="3">
    <source>
        <dbReference type="Proteomes" id="UP000467700"/>
    </source>
</evidence>
<feature type="compositionally biased region" description="Basic and acidic residues" evidence="1">
    <location>
        <begin position="399"/>
        <end position="408"/>
    </location>
</feature>
<dbReference type="InterPro" id="IPR029058">
    <property type="entry name" value="AB_hydrolase_fold"/>
</dbReference>
<dbReference type="AlphaFoldDB" id="A0A8S0WKC7"/>
<dbReference type="OrthoDB" id="19657at2759"/>
<name>A0A8S0WKC7_CYCAE</name>
<protein>
    <recommendedName>
        <fullName evidence="4">Alpha/beta-hydrolase</fullName>
    </recommendedName>
</protein>
<gene>
    <name evidence="2" type="ORF">AAE3_LOCUS1817</name>
</gene>
<comment type="caution">
    <text evidence="2">The sequence shown here is derived from an EMBL/GenBank/DDBJ whole genome shotgun (WGS) entry which is preliminary data.</text>
</comment>
<accession>A0A8S0WKC7</accession>
<reference evidence="2 3" key="1">
    <citation type="submission" date="2020-01" db="EMBL/GenBank/DDBJ databases">
        <authorList>
            <person name="Gupta K D."/>
        </authorList>
    </citation>
    <scope>NUCLEOTIDE SEQUENCE [LARGE SCALE GENOMIC DNA]</scope>
</reference>
<organism evidence="2 3">
    <name type="scientific">Cyclocybe aegerita</name>
    <name type="common">Black poplar mushroom</name>
    <name type="synonym">Agrocybe aegerita</name>
    <dbReference type="NCBI Taxonomy" id="1973307"/>
    <lineage>
        <taxon>Eukaryota</taxon>
        <taxon>Fungi</taxon>
        <taxon>Dikarya</taxon>
        <taxon>Basidiomycota</taxon>
        <taxon>Agaricomycotina</taxon>
        <taxon>Agaricomycetes</taxon>
        <taxon>Agaricomycetidae</taxon>
        <taxon>Agaricales</taxon>
        <taxon>Agaricineae</taxon>
        <taxon>Bolbitiaceae</taxon>
        <taxon>Cyclocybe</taxon>
    </lineage>
</organism>
<proteinExistence type="predicted"/>
<sequence length="456" mass="50995">MPCVDLHSKADYASIYYTTNSPHSNVGGFDPEKPTIVILHPIFLDSTWLDLQLGDSRLNKHYNIIAFDMRCSGKSHCRPSGRHDSWVDCADLAFCFQKLHLPPSHILALEGSSIYCALRLALLFPEMCLSLTLVNVPAPVELKWIYKNLDELVHGACFAEDLYSFEQSAYDCLEFLFGPASDRDLIDELIAFWELSLPPRKRARLAETTSVYINRSPLSPDAYAMITQPVLIIQGEKNELCPLKYAEKLVSQLTGVKDGAILYTVRGGTSMLSVVPGHASIVNRAFANFLARLPHRRSDIVPPELPIKERMRMALKKLSEITGNPQIASLDPSCSISFSLLSPEVVKSQTELVRHYQKDADIAFSPMTLDGKPLRKYSERERVEWSHIETGSTAIVPPERGKESERVSKSSSRSDSQHNPGDSPLMKTAFSPTSSEIHILKEIKVANITPLQRLMT</sequence>
<evidence type="ECO:0008006" key="4">
    <source>
        <dbReference type="Google" id="ProtNLM"/>
    </source>
</evidence>
<feature type="region of interest" description="Disordered" evidence="1">
    <location>
        <begin position="388"/>
        <end position="430"/>
    </location>
</feature>
<evidence type="ECO:0000313" key="2">
    <source>
        <dbReference type="EMBL" id="CAA7259482.1"/>
    </source>
</evidence>
<keyword evidence="3" id="KW-1185">Reference proteome</keyword>
<dbReference type="Proteomes" id="UP000467700">
    <property type="component" value="Unassembled WGS sequence"/>
</dbReference>
<dbReference type="SUPFAM" id="SSF53474">
    <property type="entry name" value="alpha/beta-Hydrolases"/>
    <property type="match status" value="1"/>
</dbReference>
<dbReference type="EMBL" id="CACVBS010000024">
    <property type="protein sequence ID" value="CAA7259482.1"/>
    <property type="molecule type" value="Genomic_DNA"/>
</dbReference>